<proteinExistence type="predicted"/>
<dbReference type="GO" id="GO:0034755">
    <property type="term" value="P:iron ion transmembrane transport"/>
    <property type="evidence" value="ECO:0007669"/>
    <property type="project" value="TreeGrafter"/>
</dbReference>
<keyword evidence="4 5" id="KW-0472">Membrane</keyword>
<feature type="transmembrane region" description="Helical" evidence="5">
    <location>
        <begin position="369"/>
        <end position="394"/>
    </location>
</feature>
<sequence>MLYGINQSPPKCGAGAAFLMATSAIGPGFLTQTATFTNTLLASFGFVILLSILLDIGAQLNIWRIVVVSGKRAQDISNAVFPGAGYFLAALIVMGGLAFNIGNVGGAGLGLNSMFGIAPETGAIISGVIAILIFLRKEAGLLMDRFAQLMGFIMIALTFYVMFKTEPPVVEAAYRTFIPEQIDPIAIVTLVGGTVGGYITFAGAHRLLDAGIQGEKAMAEVSRSSVSAILIASTMRIVLFLAVLGIVVKGIPLNPKNPAETPFEYVAGNLGQVLFGVVIWAASITSVIGAAYTSVSFLTSLCPTIERNRNRWIIAFIVISTVILVTVGKPAAVLVFVGTLNGLILPIALALILLAAYRSDIVGSYKHPICLAFAGWFVVIIMAILSGKTIISYVSSFFN</sequence>
<evidence type="ECO:0000256" key="3">
    <source>
        <dbReference type="ARBA" id="ARBA00022989"/>
    </source>
</evidence>
<keyword evidence="2 5" id="KW-0812">Transmembrane</keyword>
<feature type="transmembrane region" description="Helical" evidence="5">
    <location>
        <begin position="273"/>
        <end position="298"/>
    </location>
</feature>
<feature type="transmembrane region" description="Helical" evidence="5">
    <location>
        <begin position="229"/>
        <end position="253"/>
    </location>
</feature>
<evidence type="ECO:0000313" key="7">
    <source>
        <dbReference type="Proteomes" id="UP000254186"/>
    </source>
</evidence>
<reference evidence="6 7" key="1">
    <citation type="submission" date="2018-06" db="EMBL/GenBank/DDBJ databases">
        <authorList>
            <consortium name="Pathogen Informatics"/>
            <person name="Doyle S."/>
        </authorList>
    </citation>
    <scope>NUCLEOTIDE SEQUENCE [LARGE SCALE GENOMIC DNA]</scope>
    <source>
        <strain evidence="6 7">NCTC10672</strain>
    </source>
</reference>
<evidence type="ECO:0000256" key="5">
    <source>
        <dbReference type="SAM" id="Phobius"/>
    </source>
</evidence>
<organism evidence="6 7">
    <name type="scientific">Haemophilus parainfluenzae</name>
    <dbReference type="NCBI Taxonomy" id="729"/>
    <lineage>
        <taxon>Bacteria</taxon>
        <taxon>Pseudomonadati</taxon>
        <taxon>Pseudomonadota</taxon>
        <taxon>Gammaproteobacteria</taxon>
        <taxon>Pasteurellales</taxon>
        <taxon>Pasteurellaceae</taxon>
        <taxon>Haemophilus</taxon>
    </lineage>
</organism>
<dbReference type="PANTHER" id="PTHR11706:SF2">
    <property type="entry name" value="TRANSPORTER PROTEIN"/>
    <property type="match status" value="1"/>
</dbReference>
<name>A0A377JH50_HAEPA</name>
<dbReference type="GO" id="GO:0005384">
    <property type="term" value="F:manganese ion transmembrane transporter activity"/>
    <property type="evidence" value="ECO:0007669"/>
    <property type="project" value="TreeGrafter"/>
</dbReference>
<feature type="transmembrane region" description="Helical" evidence="5">
    <location>
        <begin position="333"/>
        <end position="357"/>
    </location>
</feature>
<evidence type="ECO:0000313" key="6">
    <source>
        <dbReference type="EMBL" id="STP02875.1"/>
    </source>
</evidence>
<dbReference type="Pfam" id="PF01566">
    <property type="entry name" value="Nramp"/>
    <property type="match status" value="1"/>
</dbReference>
<evidence type="ECO:0000256" key="1">
    <source>
        <dbReference type="ARBA" id="ARBA00004141"/>
    </source>
</evidence>
<protein>
    <submittedName>
        <fullName evidence="6">Mn2+ and Fe2+ transporter of the NRAMP family</fullName>
    </submittedName>
</protein>
<feature type="transmembrane region" description="Helical" evidence="5">
    <location>
        <begin position="12"/>
        <end position="30"/>
    </location>
</feature>
<dbReference type="EMBL" id="UGHY01000002">
    <property type="protein sequence ID" value="STP02875.1"/>
    <property type="molecule type" value="Genomic_DNA"/>
</dbReference>
<feature type="transmembrane region" description="Helical" evidence="5">
    <location>
        <begin position="310"/>
        <end position="327"/>
    </location>
</feature>
<feature type="transmembrane region" description="Helical" evidence="5">
    <location>
        <begin position="36"/>
        <end position="58"/>
    </location>
</feature>
<dbReference type="GO" id="GO:0005886">
    <property type="term" value="C:plasma membrane"/>
    <property type="evidence" value="ECO:0007669"/>
    <property type="project" value="TreeGrafter"/>
</dbReference>
<dbReference type="Proteomes" id="UP000254186">
    <property type="component" value="Unassembled WGS sequence"/>
</dbReference>
<evidence type="ECO:0000256" key="2">
    <source>
        <dbReference type="ARBA" id="ARBA00022692"/>
    </source>
</evidence>
<feature type="transmembrane region" description="Helical" evidence="5">
    <location>
        <begin position="113"/>
        <end position="134"/>
    </location>
</feature>
<dbReference type="PANTHER" id="PTHR11706">
    <property type="entry name" value="SOLUTE CARRIER PROTEIN FAMILY 11 MEMBER"/>
    <property type="match status" value="1"/>
</dbReference>
<gene>
    <name evidence="6" type="ORF">NCTC10672_00280</name>
</gene>
<accession>A0A377JH50</accession>
<dbReference type="InterPro" id="IPR001046">
    <property type="entry name" value="NRAMP_fam"/>
</dbReference>
<comment type="subcellular location">
    <subcellularLocation>
        <location evidence="1">Membrane</location>
        <topology evidence="1">Multi-pass membrane protein</topology>
    </subcellularLocation>
</comment>
<dbReference type="AlphaFoldDB" id="A0A377JH50"/>
<evidence type="ECO:0000256" key="4">
    <source>
        <dbReference type="ARBA" id="ARBA00023136"/>
    </source>
</evidence>
<feature type="transmembrane region" description="Helical" evidence="5">
    <location>
        <begin position="185"/>
        <end position="208"/>
    </location>
</feature>
<feature type="transmembrane region" description="Helical" evidence="5">
    <location>
        <begin position="79"/>
        <end position="101"/>
    </location>
</feature>
<feature type="transmembrane region" description="Helical" evidence="5">
    <location>
        <begin position="146"/>
        <end position="165"/>
    </location>
</feature>
<keyword evidence="3 5" id="KW-1133">Transmembrane helix</keyword>
<dbReference type="GO" id="GO:0015086">
    <property type="term" value="F:cadmium ion transmembrane transporter activity"/>
    <property type="evidence" value="ECO:0007669"/>
    <property type="project" value="TreeGrafter"/>
</dbReference>